<feature type="transmembrane region" description="Helical" evidence="6">
    <location>
        <begin position="156"/>
        <end position="177"/>
    </location>
</feature>
<protein>
    <submittedName>
        <fullName evidence="7">Major facilitator superfamily domain-containing protein</fullName>
    </submittedName>
</protein>
<evidence type="ECO:0000256" key="4">
    <source>
        <dbReference type="ARBA" id="ARBA00022989"/>
    </source>
</evidence>
<dbReference type="InParanoid" id="A0A1Y2E3P6"/>
<evidence type="ECO:0000256" key="6">
    <source>
        <dbReference type="SAM" id="Phobius"/>
    </source>
</evidence>
<dbReference type="Proteomes" id="UP000193689">
    <property type="component" value="Unassembled WGS sequence"/>
</dbReference>
<organism evidence="7 8">
    <name type="scientific">Pseudomassariella vexata</name>
    <dbReference type="NCBI Taxonomy" id="1141098"/>
    <lineage>
        <taxon>Eukaryota</taxon>
        <taxon>Fungi</taxon>
        <taxon>Dikarya</taxon>
        <taxon>Ascomycota</taxon>
        <taxon>Pezizomycotina</taxon>
        <taxon>Sordariomycetes</taxon>
        <taxon>Xylariomycetidae</taxon>
        <taxon>Amphisphaeriales</taxon>
        <taxon>Pseudomassariaceae</taxon>
        <taxon>Pseudomassariella</taxon>
    </lineage>
</organism>
<dbReference type="GO" id="GO:0005886">
    <property type="term" value="C:plasma membrane"/>
    <property type="evidence" value="ECO:0007669"/>
    <property type="project" value="TreeGrafter"/>
</dbReference>
<comment type="subcellular location">
    <subcellularLocation>
        <location evidence="1">Membrane</location>
        <topology evidence="1">Multi-pass membrane protein</topology>
    </subcellularLocation>
</comment>
<feature type="transmembrane region" description="Helical" evidence="6">
    <location>
        <begin position="35"/>
        <end position="59"/>
    </location>
</feature>
<proteinExistence type="predicted"/>
<sequence>MSHWSKEDSEGPRHGIRVRNPLGSLKLLLRKDNTVLVLAWGLVYTIYACNIATSATLLIDIYGLSEWQAGLSYLPFALGGTSSTFFSGWLLDRTYRIARTKRGLSTDKVRGDDLDSFPIEKARLNVMWAPTAVIALCVVSYGWALQHRQHLAAPLTLQFIVGLALQLNFTAFNTLLVDINHRKPSAANASTSVVRCAFAALAVAYIEDLIQAIGVAWTFTSLGFLCSLVLGLLPVEYSKGMSWRQSAHNTNTA</sequence>
<evidence type="ECO:0000313" key="8">
    <source>
        <dbReference type="Proteomes" id="UP000193689"/>
    </source>
</evidence>
<keyword evidence="3 6" id="KW-0812">Transmembrane</keyword>
<dbReference type="AlphaFoldDB" id="A0A1Y2E3P6"/>
<evidence type="ECO:0000256" key="5">
    <source>
        <dbReference type="ARBA" id="ARBA00023136"/>
    </source>
</evidence>
<dbReference type="GeneID" id="63779885"/>
<dbReference type="RefSeq" id="XP_040717135.1">
    <property type="nucleotide sequence ID" value="XM_040863673.1"/>
</dbReference>
<dbReference type="EMBL" id="MCFJ01000005">
    <property type="protein sequence ID" value="ORY66171.1"/>
    <property type="molecule type" value="Genomic_DNA"/>
</dbReference>
<evidence type="ECO:0000256" key="3">
    <source>
        <dbReference type="ARBA" id="ARBA00022692"/>
    </source>
</evidence>
<dbReference type="PANTHER" id="PTHR23502:SF51">
    <property type="entry name" value="QUINIDINE RESISTANCE PROTEIN 1-RELATED"/>
    <property type="match status" value="1"/>
</dbReference>
<feature type="transmembrane region" description="Helical" evidence="6">
    <location>
        <begin position="189"/>
        <end position="206"/>
    </location>
</feature>
<reference evidence="7 8" key="1">
    <citation type="submission" date="2016-07" db="EMBL/GenBank/DDBJ databases">
        <title>Pervasive Adenine N6-methylation of Active Genes in Fungi.</title>
        <authorList>
            <consortium name="DOE Joint Genome Institute"/>
            <person name="Mondo S.J."/>
            <person name="Dannebaum R.O."/>
            <person name="Kuo R.C."/>
            <person name="Labutti K."/>
            <person name="Haridas S."/>
            <person name="Kuo A."/>
            <person name="Salamov A."/>
            <person name="Ahrendt S.R."/>
            <person name="Lipzen A."/>
            <person name="Sullivan W."/>
            <person name="Andreopoulos W.B."/>
            <person name="Clum A."/>
            <person name="Lindquist E."/>
            <person name="Daum C."/>
            <person name="Ramamoorthy G.K."/>
            <person name="Gryganskyi A."/>
            <person name="Culley D."/>
            <person name="Magnuson J.K."/>
            <person name="James T.Y."/>
            <person name="O'Malley M.A."/>
            <person name="Stajich J.E."/>
            <person name="Spatafora J.W."/>
            <person name="Visel A."/>
            <person name="Grigoriev I.V."/>
        </authorList>
    </citation>
    <scope>NUCLEOTIDE SEQUENCE [LARGE SCALE GENOMIC DNA]</scope>
    <source>
        <strain evidence="7 8">CBS 129021</strain>
    </source>
</reference>
<evidence type="ECO:0000256" key="1">
    <source>
        <dbReference type="ARBA" id="ARBA00004141"/>
    </source>
</evidence>
<accession>A0A1Y2E3P6</accession>
<keyword evidence="8" id="KW-1185">Reference proteome</keyword>
<evidence type="ECO:0000313" key="7">
    <source>
        <dbReference type="EMBL" id="ORY66171.1"/>
    </source>
</evidence>
<evidence type="ECO:0000256" key="2">
    <source>
        <dbReference type="ARBA" id="ARBA00022448"/>
    </source>
</evidence>
<dbReference type="Gene3D" id="1.20.1250.20">
    <property type="entry name" value="MFS general substrate transporter like domains"/>
    <property type="match status" value="1"/>
</dbReference>
<dbReference type="STRING" id="1141098.A0A1Y2E3P6"/>
<dbReference type="OrthoDB" id="440553at2759"/>
<comment type="caution">
    <text evidence="7">The sequence shown here is derived from an EMBL/GenBank/DDBJ whole genome shotgun (WGS) entry which is preliminary data.</text>
</comment>
<gene>
    <name evidence="7" type="ORF">BCR38DRAFT_483823</name>
</gene>
<name>A0A1Y2E3P6_9PEZI</name>
<feature type="transmembrane region" description="Helical" evidence="6">
    <location>
        <begin position="71"/>
        <end position="91"/>
    </location>
</feature>
<dbReference type="InterPro" id="IPR011701">
    <property type="entry name" value="MFS"/>
</dbReference>
<feature type="transmembrane region" description="Helical" evidence="6">
    <location>
        <begin position="126"/>
        <end position="144"/>
    </location>
</feature>
<dbReference type="GO" id="GO:0022857">
    <property type="term" value="F:transmembrane transporter activity"/>
    <property type="evidence" value="ECO:0007669"/>
    <property type="project" value="InterPro"/>
</dbReference>
<keyword evidence="2" id="KW-0813">Transport</keyword>
<feature type="transmembrane region" description="Helical" evidence="6">
    <location>
        <begin position="212"/>
        <end position="235"/>
    </location>
</feature>
<dbReference type="Pfam" id="PF07690">
    <property type="entry name" value="MFS_1"/>
    <property type="match status" value="1"/>
</dbReference>
<dbReference type="InterPro" id="IPR036259">
    <property type="entry name" value="MFS_trans_sf"/>
</dbReference>
<keyword evidence="5 6" id="KW-0472">Membrane</keyword>
<dbReference type="PANTHER" id="PTHR23502">
    <property type="entry name" value="MAJOR FACILITATOR SUPERFAMILY"/>
    <property type="match status" value="1"/>
</dbReference>
<dbReference type="SUPFAM" id="SSF103473">
    <property type="entry name" value="MFS general substrate transporter"/>
    <property type="match status" value="1"/>
</dbReference>
<keyword evidence="4 6" id="KW-1133">Transmembrane helix</keyword>